<keyword evidence="12" id="KW-1185">Reference proteome</keyword>
<keyword evidence="7" id="KW-0449">Lipoprotein</keyword>
<keyword evidence="4 8" id="KW-0732">Signal</keyword>
<comment type="caution">
    <text evidence="11">The sequence shown here is derived from an EMBL/GenBank/DDBJ whole genome shotgun (WGS) entry which is preliminary data.</text>
</comment>
<evidence type="ECO:0000259" key="9">
    <source>
        <dbReference type="Pfam" id="PF05504"/>
    </source>
</evidence>
<evidence type="ECO:0000256" key="2">
    <source>
        <dbReference type="ARBA" id="ARBA00007886"/>
    </source>
</evidence>
<dbReference type="PANTHER" id="PTHR35789:SF1">
    <property type="entry name" value="SPORE GERMINATION PROTEIN B3"/>
    <property type="match status" value="1"/>
</dbReference>
<accession>A0ABR8UDN4</accession>
<gene>
    <name evidence="11" type="ORF">H9649_16245</name>
</gene>
<keyword evidence="3" id="KW-0309">Germination</keyword>
<feature type="domain" description="Spore germination GerAC-like C-terminal" evidence="9">
    <location>
        <begin position="218"/>
        <end position="362"/>
    </location>
</feature>
<comment type="subcellular location">
    <subcellularLocation>
        <location evidence="1">Membrane</location>
        <topology evidence="1">Lipid-anchor</topology>
    </subcellularLocation>
</comment>
<keyword evidence="5" id="KW-0472">Membrane</keyword>
<organism evidence="11 12">
    <name type="scientific">Sporosarcina quadrami</name>
    <dbReference type="NCBI Taxonomy" id="2762234"/>
    <lineage>
        <taxon>Bacteria</taxon>
        <taxon>Bacillati</taxon>
        <taxon>Bacillota</taxon>
        <taxon>Bacilli</taxon>
        <taxon>Bacillales</taxon>
        <taxon>Caryophanaceae</taxon>
        <taxon>Sporosarcina</taxon>
    </lineage>
</organism>
<evidence type="ECO:0000256" key="6">
    <source>
        <dbReference type="ARBA" id="ARBA00023139"/>
    </source>
</evidence>
<proteinExistence type="inferred from homology"/>
<feature type="chain" id="PRO_5047051483" evidence="8">
    <location>
        <begin position="22"/>
        <end position="365"/>
    </location>
</feature>
<dbReference type="PANTHER" id="PTHR35789">
    <property type="entry name" value="SPORE GERMINATION PROTEIN B3"/>
    <property type="match status" value="1"/>
</dbReference>
<dbReference type="InterPro" id="IPR038501">
    <property type="entry name" value="Spore_GerAC_C_sf"/>
</dbReference>
<name>A0ABR8UDN4_9BACL</name>
<evidence type="ECO:0000256" key="4">
    <source>
        <dbReference type="ARBA" id="ARBA00022729"/>
    </source>
</evidence>
<dbReference type="Pfam" id="PF25198">
    <property type="entry name" value="Spore_GerAC_N"/>
    <property type="match status" value="1"/>
</dbReference>
<sequence length="365" mass="41188">MRVFTLAIILLLSTVIQSGCAFKDIDKRILIVAIGIDPAENSEGYKVTLKIALPVASVKQASGPRFAYFTEESETVGESLRILETHIDKVLEFGHVKAIVINEELFKDGIEDFMDYFTRRADIQLIAYVIAARPSAEEILKIEPDTEAASTVSLLNFFDDTGTESPYITTSFLFQFRRDYLGKGIDSFVPIIETNEEKNELIVNKAIVSGEGSDPIVLDQIKTKYYNSLFKSKAGMDYKVEDDNLTFMLYIDKVKMSYKIIEEDKKPTSIKINAKFVGIIGQSNHALSQDKLNHYNELSEKAIKEKMTDFFKTLQEAGLDPGFGLRYRATRLNSDGLYEKWEEAYKDLPIDINVTVKLKSTGALE</sequence>
<dbReference type="EMBL" id="JACSQN010000022">
    <property type="protein sequence ID" value="MBD7986121.1"/>
    <property type="molecule type" value="Genomic_DNA"/>
</dbReference>
<dbReference type="InterPro" id="IPR046953">
    <property type="entry name" value="Spore_GerAC-like_C"/>
</dbReference>
<evidence type="ECO:0000256" key="5">
    <source>
        <dbReference type="ARBA" id="ARBA00023136"/>
    </source>
</evidence>
<evidence type="ECO:0000313" key="12">
    <source>
        <dbReference type="Proteomes" id="UP000626786"/>
    </source>
</evidence>
<reference evidence="11 12" key="1">
    <citation type="submission" date="2020-08" db="EMBL/GenBank/DDBJ databases">
        <title>A Genomic Blueprint of the Chicken Gut Microbiome.</title>
        <authorList>
            <person name="Gilroy R."/>
            <person name="Ravi A."/>
            <person name="Getino M."/>
            <person name="Pursley I."/>
            <person name="Horton D.L."/>
            <person name="Alikhan N.-F."/>
            <person name="Baker D."/>
            <person name="Gharbi K."/>
            <person name="Hall N."/>
            <person name="Watson M."/>
            <person name="Adriaenssens E.M."/>
            <person name="Foster-Nyarko E."/>
            <person name="Jarju S."/>
            <person name="Secka A."/>
            <person name="Antonio M."/>
            <person name="Oren A."/>
            <person name="Chaudhuri R."/>
            <person name="La Ragione R.M."/>
            <person name="Hildebrand F."/>
            <person name="Pallen M.J."/>
        </authorList>
    </citation>
    <scope>NUCLEOTIDE SEQUENCE [LARGE SCALE GENOMIC DNA]</scope>
    <source>
        <strain evidence="11 12">Sa2YVA2</strain>
    </source>
</reference>
<evidence type="ECO:0000313" key="11">
    <source>
        <dbReference type="EMBL" id="MBD7986121.1"/>
    </source>
</evidence>
<dbReference type="Gene3D" id="3.30.300.210">
    <property type="entry name" value="Nutrient germinant receptor protein C, domain 3"/>
    <property type="match status" value="1"/>
</dbReference>
<evidence type="ECO:0000256" key="1">
    <source>
        <dbReference type="ARBA" id="ARBA00004635"/>
    </source>
</evidence>
<evidence type="ECO:0000256" key="3">
    <source>
        <dbReference type="ARBA" id="ARBA00022544"/>
    </source>
</evidence>
<feature type="domain" description="Spore germination protein N-terminal" evidence="10">
    <location>
        <begin position="23"/>
        <end position="193"/>
    </location>
</feature>
<dbReference type="InterPro" id="IPR057336">
    <property type="entry name" value="GerAC_N"/>
</dbReference>
<evidence type="ECO:0000256" key="8">
    <source>
        <dbReference type="SAM" id="SignalP"/>
    </source>
</evidence>
<dbReference type="InterPro" id="IPR008844">
    <property type="entry name" value="Spore_GerAC-like"/>
</dbReference>
<dbReference type="RefSeq" id="WP_191695947.1">
    <property type="nucleotide sequence ID" value="NZ_JACSQN010000022.1"/>
</dbReference>
<comment type="similarity">
    <text evidence="2">Belongs to the GerABKC lipoprotein family.</text>
</comment>
<evidence type="ECO:0000256" key="7">
    <source>
        <dbReference type="ARBA" id="ARBA00023288"/>
    </source>
</evidence>
<dbReference type="Proteomes" id="UP000626786">
    <property type="component" value="Unassembled WGS sequence"/>
</dbReference>
<keyword evidence="6" id="KW-0564">Palmitate</keyword>
<feature type="signal peptide" evidence="8">
    <location>
        <begin position="1"/>
        <end position="21"/>
    </location>
</feature>
<protein>
    <submittedName>
        <fullName evidence="11">Ger(X)C family spore germination protein</fullName>
    </submittedName>
</protein>
<dbReference type="Pfam" id="PF05504">
    <property type="entry name" value="Spore_GerAC"/>
    <property type="match status" value="1"/>
</dbReference>
<evidence type="ECO:0000259" key="10">
    <source>
        <dbReference type="Pfam" id="PF25198"/>
    </source>
</evidence>
<dbReference type="NCBIfam" id="TIGR02887">
    <property type="entry name" value="spore_ger_x_C"/>
    <property type="match status" value="1"/>
</dbReference>